<dbReference type="Proteomes" id="UP001165205">
    <property type="component" value="Unassembled WGS sequence"/>
</dbReference>
<name>A0AAN4YH26_ASPOZ</name>
<accession>A0AAN4YH26</accession>
<sequence length="109" mass="12039">MLIRDRGKECLQAASNKHPGEQQSLGFGDRQCPDEFQRHDEKNRIGQDVGNLLAIVILGGVEAGSGHRWIPKLVDWKAEQDPHHTNAQPPQDDKSGDDIGGENHPRSGE</sequence>
<protein>
    <submittedName>
        <fullName evidence="2">Unnamed protein product</fullName>
    </submittedName>
</protein>
<feature type="compositionally biased region" description="Basic and acidic residues" evidence="1">
    <location>
        <begin position="91"/>
        <end position="109"/>
    </location>
</feature>
<feature type="region of interest" description="Disordered" evidence="1">
    <location>
        <begin position="74"/>
        <end position="109"/>
    </location>
</feature>
<evidence type="ECO:0000313" key="2">
    <source>
        <dbReference type="EMBL" id="GMG30444.1"/>
    </source>
</evidence>
<dbReference type="EMBL" id="BSYA01000071">
    <property type="protein sequence ID" value="GMG30444.1"/>
    <property type="molecule type" value="Genomic_DNA"/>
</dbReference>
<proteinExistence type="predicted"/>
<dbReference type="AlphaFoldDB" id="A0AAN4YH26"/>
<evidence type="ECO:0000313" key="3">
    <source>
        <dbReference type="Proteomes" id="UP001165205"/>
    </source>
</evidence>
<reference evidence="2" key="1">
    <citation type="submission" date="2023-04" db="EMBL/GenBank/DDBJ databases">
        <title>Aspergillus oryzae NBRC 4228.</title>
        <authorList>
            <person name="Ichikawa N."/>
            <person name="Sato H."/>
            <person name="Tonouchi N."/>
        </authorList>
    </citation>
    <scope>NUCLEOTIDE SEQUENCE</scope>
    <source>
        <strain evidence="2">NBRC 4228</strain>
    </source>
</reference>
<comment type="caution">
    <text evidence="2">The sequence shown here is derived from an EMBL/GenBank/DDBJ whole genome shotgun (WGS) entry which is preliminary data.</text>
</comment>
<evidence type="ECO:0000256" key="1">
    <source>
        <dbReference type="SAM" id="MobiDB-lite"/>
    </source>
</evidence>
<organism evidence="2 3">
    <name type="scientific">Aspergillus oryzae</name>
    <name type="common">Yellow koji mold</name>
    <dbReference type="NCBI Taxonomy" id="5062"/>
    <lineage>
        <taxon>Eukaryota</taxon>
        <taxon>Fungi</taxon>
        <taxon>Dikarya</taxon>
        <taxon>Ascomycota</taxon>
        <taxon>Pezizomycotina</taxon>
        <taxon>Eurotiomycetes</taxon>
        <taxon>Eurotiomycetidae</taxon>
        <taxon>Eurotiales</taxon>
        <taxon>Aspergillaceae</taxon>
        <taxon>Aspergillus</taxon>
        <taxon>Aspergillus subgen. Circumdati</taxon>
    </lineage>
</organism>
<feature type="compositionally biased region" description="Basic and acidic residues" evidence="1">
    <location>
        <begin position="74"/>
        <end position="84"/>
    </location>
</feature>
<gene>
    <name evidence="2" type="ORF">Aory04_000651300</name>
</gene>